<name>A0A4Y2T2V5_ARAVE</name>
<feature type="compositionally biased region" description="Polar residues" evidence="1">
    <location>
        <begin position="99"/>
        <end position="114"/>
    </location>
</feature>
<evidence type="ECO:0000313" key="2">
    <source>
        <dbReference type="EMBL" id="GBN94944.1"/>
    </source>
</evidence>
<dbReference type="EMBL" id="BGPR01025766">
    <property type="protein sequence ID" value="GBN94944.1"/>
    <property type="molecule type" value="Genomic_DNA"/>
</dbReference>
<feature type="compositionally biased region" description="Polar residues" evidence="1">
    <location>
        <begin position="56"/>
        <end position="80"/>
    </location>
</feature>
<dbReference type="Proteomes" id="UP000499080">
    <property type="component" value="Unassembled WGS sequence"/>
</dbReference>
<feature type="region of interest" description="Disordered" evidence="1">
    <location>
        <begin position="52"/>
        <end position="114"/>
    </location>
</feature>
<organism evidence="2 3">
    <name type="scientific">Araneus ventricosus</name>
    <name type="common">Orbweaver spider</name>
    <name type="synonym">Epeira ventricosa</name>
    <dbReference type="NCBI Taxonomy" id="182803"/>
    <lineage>
        <taxon>Eukaryota</taxon>
        <taxon>Metazoa</taxon>
        <taxon>Ecdysozoa</taxon>
        <taxon>Arthropoda</taxon>
        <taxon>Chelicerata</taxon>
        <taxon>Arachnida</taxon>
        <taxon>Araneae</taxon>
        <taxon>Araneomorphae</taxon>
        <taxon>Entelegynae</taxon>
        <taxon>Araneoidea</taxon>
        <taxon>Araneidae</taxon>
        <taxon>Araneus</taxon>
    </lineage>
</organism>
<proteinExistence type="predicted"/>
<comment type="caution">
    <text evidence="2">The sequence shown here is derived from an EMBL/GenBank/DDBJ whole genome shotgun (WGS) entry which is preliminary data.</text>
</comment>
<evidence type="ECO:0000313" key="3">
    <source>
        <dbReference type="Proteomes" id="UP000499080"/>
    </source>
</evidence>
<keyword evidence="3" id="KW-1185">Reference proteome</keyword>
<evidence type="ECO:0000256" key="1">
    <source>
        <dbReference type="SAM" id="MobiDB-lite"/>
    </source>
</evidence>
<gene>
    <name evidence="2" type="ORF">AVEN_268918_1</name>
</gene>
<accession>A0A4Y2T2V5</accession>
<reference evidence="2 3" key="1">
    <citation type="journal article" date="2019" name="Sci. Rep.">
        <title>Orb-weaving spider Araneus ventricosus genome elucidates the spidroin gene catalogue.</title>
        <authorList>
            <person name="Kono N."/>
            <person name="Nakamura H."/>
            <person name="Ohtoshi R."/>
            <person name="Moran D.A.P."/>
            <person name="Shinohara A."/>
            <person name="Yoshida Y."/>
            <person name="Fujiwara M."/>
            <person name="Mori M."/>
            <person name="Tomita M."/>
            <person name="Arakawa K."/>
        </authorList>
    </citation>
    <scope>NUCLEOTIDE SEQUENCE [LARGE SCALE GENOMIC DNA]</scope>
</reference>
<dbReference type="AlphaFoldDB" id="A0A4Y2T2V5"/>
<protein>
    <submittedName>
        <fullName evidence="2">Uncharacterized protein</fullName>
    </submittedName>
</protein>
<sequence>MMVYVKKSFFQGPTGIPGTFIDEYHSLLSKMLILDGKSTVKASDQIENHKPIGNLNLPSETQDNQHLSCPSAMQPSSNTPLARVILQNRDPREKLPDESYQSRPQQNHKSYILF</sequence>